<feature type="region of interest" description="Disordered" evidence="1">
    <location>
        <begin position="1"/>
        <end position="25"/>
    </location>
</feature>
<gene>
    <name evidence="3" type="ORF">HNR07_004594</name>
</gene>
<evidence type="ECO:0000256" key="1">
    <source>
        <dbReference type="SAM" id="MobiDB-lite"/>
    </source>
</evidence>
<keyword evidence="2" id="KW-0812">Transmembrane</keyword>
<dbReference type="EMBL" id="JACHDO010000001">
    <property type="protein sequence ID" value="MBB5493457.1"/>
    <property type="molecule type" value="Genomic_DNA"/>
</dbReference>
<feature type="transmembrane region" description="Helical" evidence="2">
    <location>
        <begin position="186"/>
        <end position="208"/>
    </location>
</feature>
<keyword evidence="4" id="KW-1185">Reference proteome</keyword>
<accession>A0A840WPC2</accession>
<evidence type="ECO:0000313" key="3">
    <source>
        <dbReference type="EMBL" id="MBB5493457.1"/>
    </source>
</evidence>
<feature type="transmembrane region" description="Helical" evidence="2">
    <location>
        <begin position="107"/>
        <end position="132"/>
    </location>
</feature>
<name>A0A840WPC2_9ACTN</name>
<keyword evidence="2" id="KW-0472">Membrane</keyword>
<feature type="transmembrane region" description="Helical" evidence="2">
    <location>
        <begin position="214"/>
        <end position="238"/>
    </location>
</feature>
<reference evidence="3 4" key="1">
    <citation type="submission" date="2020-08" db="EMBL/GenBank/DDBJ databases">
        <title>Sequencing the genomes of 1000 actinobacteria strains.</title>
        <authorList>
            <person name="Klenk H.-P."/>
        </authorList>
    </citation>
    <scope>NUCLEOTIDE SEQUENCE [LARGE SCALE GENOMIC DNA]</scope>
    <source>
        <strain evidence="3 4">DSM 44598</strain>
    </source>
</reference>
<feature type="compositionally biased region" description="Low complexity" evidence="1">
    <location>
        <begin position="11"/>
        <end position="21"/>
    </location>
</feature>
<keyword evidence="2" id="KW-1133">Transmembrane helix</keyword>
<evidence type="ECO:0000313" key="4">
    <source>
        <dbReference type="Proteomes" id="UP000579647"/>
    </source>
</evidence>
<evidence type="ECO:0000256" key="2">
    <source>
        <dbReference type="SAM" id="Phobius"/>
    </source>
</evidence>
<proteinExistence type="predicted"/>
<dbReference type="RefSeq" id="WP_184366663.1">
    <property type="nucleotide sequence ID" value="NZ_BAAAKM010000122.1"/>
</dbReference>
<comment type="caution">
    <text evidence="3">The sequence shown here is derived from an EMBL/GenBank/DDBJ whole genome shotgun (WGS) entry which is preliminary data.</text>
</comment>
<organism evidence="3 4">
    <name type="scientific">Nocardiopsis metallicus</name>
    <dbReference type="NCBI Taxonomy" id="179819"/>
    <lineage>
        <taxon>Bacteria</taxon>
        <taxon>Bacillati</taxon>
        <taxon>Actinomycetota</taxon>
        <taxon>Actinomycetes</taxon>
        <taxon>Streptosporangiales</taxon>
        <taxon>Nocardiopsidaceae</taxon>
        <taxon>Nocardiopsis</taxon>
    </lineage>
</organism>
<feature type="transmembrane region" description="Helical" evidence="2">
    <location>
        <begin position="77"/>
        <end position="101"/>
    </location>
</feature>
<sequence length="268" mass="28439">MPVPGAVRTLPGARPAGAGRPKGSTPQIFLWTTGYGTPVSVIIGGINTQSSTPGPSHRLADALIRIQIRFQNDPRHAARVAGAAFGLLFLLALVLGFFFSFDDQPPYLLVALAFLGAALGAPLFAVTLLAFLNRSVGGRVIPAETDPADVRAARRALRAGEPSGRPEVDRIARVLASQARRHEMPLWMFGALFTLVALSNLVNAGAQYGVHGGWHWTAVFGLVAGVLMLVGVAVGLPLEARRRRRTRAFAAAFTARGEEGRAKGPERP</sequence>
<protein>
    <submittedName>
        <fullName evidence="3">Uncharacterized protein</fullName>
    </submittedName>
</protein>
<dbReference type="Proteomes" id="UP000579647">
    <property type="component" value="Unassembled WGS sequence"/>
</dbReference>
<dbReference type="AlphaFoldDB" id="A0A840WPC2"/>